<dbReference type="AlphaFoldDB" id="A0A0K1Q8E7"/>
<dbReference type="Pfam" id="PF01145">
    <property type="entry name" value="Band_7"/>
    <property type="match status" value="1"/>
</dbReference>
<gene>
    <name evidence="6" type="ORF">AKJ09_08338</name>
</gene>
<dbReference type="InterPro" id="IPR043202">
    <property type="entry name" value="Band-7_stomatin-like"/>
</dbReference>
<dbReference type="GO" id="GO:0005886">
    <property type="term" value="C:plasma membrane"/>
    <property type="evidence" value="ECO:0007669"/>
    <property type="project" value="InterPro"/>
</dbReference>
<dbReference type="InterPro" id="IPR036013">
    <property type="entry name" value="Band_7/SPFH_dom_sf"/>
</dbReference>
<dbReference type="InterPro" id="IPR001107">
    <property type="entry name" value="Band_7"/>
</dbReference>
<dbReference type="STRING" id="1391654.AKJ09_08338"/>
<dbReference type="EMBL" id="CP012333">
    <property type="protein sequence ID" value="AKV01675.1"/>
    <property type="molecule type" value="Genomic_DNA"/>
</dbReference>
<dbReference type="Gene3D" id="3.30.479.30">
    <property type="entry name" value="Band 7 domain"/>
    <property type="match status" value="1"/>
</dbReference>
<dbReference type="PANTHER" id="PTHR10264:SF19">
    <property type="entry name" value="AT06885P-RELATED"/>
    <property type="match status" value="1"/>
</dbReference>
<evidence type="ECO:0000256" key="4">
    <source>
        <dbReference type="SAM" id="Phobius"/>
    </source>
</evidence>
<evidence type="ECO:0000256" key="2">
    <source>
        <dbReference type="ARBA" id="ARBA00008164"/>
    </source>
</evidence>
<protein>
    <submittedName>
        <fullName evidence="6">Putative stomatin/prohibitin-family membrane protease</fullName>
    </submittedName>
</protein>
<keyword evidence="4" id="KW-0812">Transmembrane</keyword>
<comment type="similarity">
    <text evidence="2">Belongs to the band 7/mec-2 family.</text>
</comment>
<dbReference type="PRINTS" id="PR00721">
    <property type="entry name" value="STOMATIN"/>
</dbReference>
<feature type="region of interest" description="Disordered" evidence="3">
    <location>
        <begin position="293"/>
        <end position="316"/>
    </location>
</feature>
<keyword evidence="7" id="KW-1185">Reference proteome</keyword>
<reference evidence="6 7" key="1">
    <citation type="submission" date="2015-08" db="EMBL/GenBank/DDBJ databases">
        <authorList>
            <person name="Babu N.S."/>
            <person name="Beckwith C.J."/>
            <person name="Beseler K.G."/>
            <person name="Brison A."/>
            <person name="Carone J.V."/>
            <person name="Caskin T.P."/>
            <person name="Diamond M."/>
            <person name="Durham M.E."/>
            <person name="Foxe J.M."/>
            <person name="Go M."/>
            <person name="Henderson B.A."/>
            <person name="Jones I.B."/>
            <person name="McGettigan J.A."/>
            <person name="Micheletti S.J."/>
            <person name="Nasrallah M.E."/>
            <person name="Ortiz D."/>
            <person name="Piller C.R."/>
            <person name="Privatt S.R."/>
            <person name="Schneider S.L."/>
            <person name="Sharp S."/>
            <person name="Smith T.C."/>
            <person name="Stanton J.D."/>
            <person name="Ullery H.E."/>
            <person name="Wilson R.J."/>
            <person name="Serrano M.G."/>
            <person name="Buck G."/>
            <person name="Lee V."/>
            <person name="Wang Y."/>
            <person name="Carvalho R."/>
            <person name="Voegtly L."/>
            <person name="Shi R."/>
            <person name="Duckworth R."/>
            <person name="Johnson A."/>
            <person name="Loviza R."/>
            <person name="Walstead R."/>
            <person name="Shah Z."/>
            <person name="Kiflezghi M."/>
            <person name="Wade K."/>
            <person name="Ball S.L."/>
            <person name="Bradley K.W."/>
            <person name="Asai D.J."/>
            <person name="Bowman C.A."/>
            <person name="Russell D.A."/>
            <person name="Pope W.H."/>
            <person name="Jacobs-Sera D."/>
            <person name="Hendrix R.W."/>
            <person name="Hatfull G.F."/>
        </authorList>
    </citation>
    <scope>NUCLEOTIDE SEQUENCE [LARGE SCALE GENOMIC DNA]</scope>
    <source>
        <strain evidence="6 7">DSM 27648</strain>
    </source>
</reference>
<feature type="domain" description="Band 7" evidence="5">
    <location>
        <begin position="29"/>
        <end position="194"/>
    </location>
</feature>
<organism evidence="6 7">
    <name type="scientific">Labilithrix luteola</name>
    <dbReference type="NCBI Taxonomy" id="1391654"/>
    <lineage>
        <taxon>Bacteria</taxon>
        <taxon>Pseudomonadati</taxon>
        <taxon>Myxococcota</taxon>
        <taxon>Polyangia</taxon>
        <taxon>Polyangiales</taxon>
        <taxon>Labilitrichaceae</taxon>
        <taxon>Labilithrix</taxon>
    </lineage>
</organism>
<dbReference type="PANTHER" id="PTHR10264">
    <property type="entry name" value="BAND 7 PROTEIN-RELATED"/>
    <property type="match status" value="1"/>
</dbReference>
<keyword evidence="4" id="KW-0472">Membrane</keyword>
<accession>A0A0K1Q8E7</accession>
<keyword evidence="4" id="KW-1133">Transmembrane helix</keyword>
<evidence type="ECO:0000313" key="6">
    <source>
        <dbReference type="EMBL" id="AKV01675.1"/>
    </source>
</evidence>
<evidence type="ECO:0000259" key="5">
    <source>
        <dbReference type="SMART" id="SM00244"/>
    </source>
</evidence>
<dbReference type="GO" id="GO:0008233">
    <property type="term" value="F:peptidase activity"/>
    <property type="evidence" value="ECO:0007669"/>
    <property type="project" value="UniProtKB-KW"/>
</dbReference>
<dbReference type="RefSeq" id="WP_169928190.1">
    <property type="nucleotide sequence ID" value="NZ_CP012333.1"/>
</dbReference>
<keyword evidence="6" id="KW-0645">Protease</keyword>
<feature type="transmembrane region" description="Helical" evidence="4">
    <location>
        <begin position="6"/>
        <end position="27"/>
    </location>
</feature>
<name>A0A0K1Q8E7_9BACT</name>
<dbReference type="KEGG" id="llu:AKJ09_08338"/>
<dbReference type="SUPFAM" id="SSF117892">
    <property type="entry name" value="Band 7/SPFH domain"/>
    <property type="match status" value="1"/>
</dbReference>
<proteinExistence type="inferred from homology"/>
<evidence type="ECO:0000256" key="3">
    <source>
        <dbReference type="SAM" id="MobiDB-lite"/>
    </source>
</evidence>
<keyword evidence="6" id="KW-0378">Hydrolase</keyword>
<dbReference type="Proteomes" id="UP000064967">
    <property type="component" value="Chromosome"/>
</dbReference>
<dbReference type="SMART" id="SM00244">
    <property type="entry name" value="PHB"/>
    <property type="match status" value="1"/>
</dbReference>
<dbReference type="InterPro" id="IPR001972">
    <property type="entry name" value="Stomatin_HflK_fam"/>
</dbReference>
<comment type="subcellular location">
    <subcellularLocation>
        <location evidence="1">Membrane</location>
        <topology evidence="1">Single-pass membrane protein</topology>
    </subcellularLocation>
</comment>
<dbReference type="GO" id="GO:0006508">
    <property type="term" value="P:proteolysis"/>
    <property type="evidence" value="ECO:0007669"/>
    <property type="project" value="UniProtKB-KW"/>
</dbReference>
<evidence type="ECO:0000256" key="1">
    <source>
        <dbReference type="ARBA" id="ARBA00004167"/>
    </source>
</evidence>
<evidence type="ECO:0000313" key="7">
    <source>
        <dbReference type="Proteomes" id="UP000064967"/>
    </source>
</evidence>
<sequence length="316" mass="34693">MNGAEVLRLVVGGAFGAALLPLLAVLLRAVTIEVEDEEAVLVTSFGKLVQQIRTPGLHVLVTRLLPWVEVRRVPLRRDFRHFKNVHVNDARGTTVIVDLWVEYRIADPEKAVFSVTDWDRSLQNLVSHAATSILGSREFRQILCDRTELSTLLQNDISAETERWGLAVELVFIRNVSLLPGVSQQFFEAIAARLERAKAHVEESGRLAVAQLEADTAMRVAALVAEAKGQYPAAIGRALVDIKKSPRVFDAYNTLYELSLLRPHRTVTFRGFSPEELRAVDAAMLVPGVDGLPSSGSPSALPPMPGRPDGVLKRGA</sequence>